<dbReference type="PANTHER" id="PTHR30329">
    <property type="entry name" value="STATOR ELEMENT OF FLAGELLAR MOTOR COMPLEX"/>
    <property type="match status" value="1"/>
</dbReference>
<organism evidence="4 5">
    <name type="scientific">Pontivivens marinum</name>
    <dbReference type="NCBI Taxonomy" id="1690039"/>
    <lineage>
        <taxon>Bacteria</taxon>
        <taxon>Pseudomonadati</taxon>
        <taxon>Pseudomonadota</taxon>
        <taxon>Alphaproteobacteria</taxon>
        <taxon>Rhodobacterales</taxon>
        <taxon>Paracoccaceae</taxon>
        <taxon>Pontivivens</taxon>
    </lineage>
</organism>
<dbReference type="RefSeq" id="WP_281252991.1">
    <property type="nucleotide sequence ID" value="NZ_OCTN01000003.1"/>
</dbReference>
<name>A0A2C9CS99_9RHOB</name>
<dbReference type="EMBL" id="OCTN01000003">
    <property type="protein sequence ID" value="SOH94093.1"/>
    <property type="molecule type" value="Genomic_DNA"/>
</dbReference>
<sequence>MKTASVMMIGAAAFLAACASEAPQTASAPAPAPVVATDYTVYFAFNRADLSELGAQTVSDASGAAANATSVSVVGHTDTVGSVAYNQSLSEARAATVVGALVGNGVNPAIVTASGRSELDLAVATADGVREARNRRVEISVDGIAAPAAPVEYDCVIVASDGLCEAAASTAEGIVLK</sequence>
<protein>
    <submittedName>
        <fullName evidence="4">OmpA family protein</fullName>
    </submittedName>
</protein>
<dbReference type="AlphaFoldDB" id="A0A2C9CS99"/>
<accession>A0A2C9CS99</accession>
<feature type="chain" id="PRO_5012293520" evidence="2">
    <location>
        <begin position="20"/>
        <end position="177"/>
    </location>
</feature>
<evidence type="ECO:0000256" key="1">
    <source>
        <dbReference type="PROSITE-ProRule" id="PRU00473"/>
    </source>
</evidence>
<dbReference type="InterPro" id="IPR006665">
    <property type="entry name" value="OmpA-like"/>
</dbReference>
<feature type="domain" description="OmpA-like" evidence="3">
    <location>
        <begin position="30"/>
        <end position="145"/>
    </location>
</feature>
<dbReference type="CDD" id="cd07185">
    <property type="entry name" value="OmpA_C-like"/>
    <property type="match status" value="1"/>
</dbReference>
<dbReference type="Pfam" id="PF00691">
    <property type="entry name" value="OmpA"/>
    <property type="match status" value="1"/>
</dbReference>
<dbReference type="InterPro" id="IPR050330">
    <property type="entry name" value="Bact_OuterMem_StrucFunc"/>
</dbReference>
<dbReference type="Gene3D" id="3.30.1330.60">
    <property type="entry name" value="OmpA-like domain"/>
    <property type="match status" value="1"/>
</dbReference>
<proteinExistence type="predicted"/>
<feature type="signal peptide" evidence="2">
    <location>
        <begin position="1"/>
        <end position="19"/>
    </location>
</feature>
<dbReference type="SUPFAM" id="SSF103088">
    <property type="entry name" value="OmpA-like"/>
    <property type="match status" value="1"/>
</dbReference>
<keyword evidence="1" id="KW-0472">Membrane</keyword>
<keyword evidence="2" id="KW-0732">Signal</keyword>
<evidence type="ECO:0000313" key="4">
    <source>
        <dbReference type="EMBL" id="SOH94093.1"/>
    </source>
</evidence>
<evidence type="ECO:0000259" key="3">
    <source>
        <dbReference type="PROSITE" id="PS51123"/>
    </source>
</evidence>
<dbReference type="PANTHER" id="PTHR30329:SF21">
    <property type="entry name" value="LIPOPROTEIN YIAD-RELATED"/>
    <property type="match status" value="1"/>
</dbReference>
<dbReference type="GO" id="GO:0016020">
    <property type="term" value="C:membrane"/>
    <property type="evidence" value="ECO:0007669"/>
    <property type="project" value="UniProtKB-UniRule"/>
</dbReference>
<gene>
    <name evidence="4" type="ORF">SAMN06273572_103120</name>
</gene>
<dbReference type="Proteomes" id="UP000220034">
    <property type="component" value="Unassembled WGS sequence"/>
</dbReference>
<dbReference type="InterPro" id="IPR036737">
    <property type="entry name" value="OmpA-like_sf"/>
</dbReference>
<dbReference type="PROSITE" id="PS51257">
    <property type="entry name" value="PROKAR_LIPOPROTEIN"/>
    <property type="match status" value="1"/>
</dbReference>
<dbReference type="PROSITE" id="PS51123">
    <property type="entry name" value="OMPA_2"/>
    <property type="match status" value="1"/>
</dbReference>
<evidence type="ECO:0000313" key="5">
    <source>
        <dbReference type="Proteomes" id="UP000220034"/>
    </source>
</evidence>
<reference evidence="5" key="1">
    <citation type="submission" date="2017-09" db="EMBL/GenBank/DDBJ databases">
        <authorList>
            <person name="Varghese N."/>
            <person name="Submissions S."/>
        </authorList>
    </citation>
    <scope>NUCLEOTIDE SEQUENCE [LARGE SCALE GENOMIC DNA]</scope>
    <source>
        <strain evidence="5">C7</strain>
    </source>
</reference>
<evidence type="ECO:0000256" key="2">
    <source>
        <dbReference type="SAM" id="SignalP"/>
    </source>
</evidence>
<keyword evidence="5" id="KW-1185">Reference proteome</keyword>